<dbReference type="GO" id="GO:0005840">
    <property type="term" value="C:ribosome"/>
    <property type="evidence" value="ECO:0007669"/>
    <property type="project" value="InterPro"/>
</dbReference>
<dbReference type="InterPro" id="IPR036899">
    <property type="entry name" value="Ribosomal_uL13_sf"/>
</dbReference>
<feature type="region of interest" description="Disordered" evidence="1">
    <location>
        <begin position="19"/>
        <end position="38"/>
    </location>
</feature>
<organism evidence="2 3">
    <name type="scientific">Aegilops tauschii subsp. strangulata</name>
    <name type="common">Goatgrass</name>
    <dbReference type="NCBI Taxonomy" id="200361"/>
    <lineage>
        <taxon>Eukaryota</taxon>
        <taxon>Viridiplantae</taxon>
        <taxon>Streptophyta</taxon>
        <taxon>Embryophyta</taxon>
        <taxon>Tracheophyta</taxon>
        <taxon>Spermatophyta</taxon>
        <taxon>Magnoliopsida</taxon>
        <taxon>Liliopsida</taxon>
        <taxon>Poales</taxon>
        <taxon>Poaceae</taxon>
        <taxon>BOP clade</taxon>
        <taxon>Pooideae</taxon>
        <taxon>Triticodae</taxon>
        <taxon>Triticeae</taxon>
        <taxon>Triticinae</taxon>
        <taxon>Aegilops</taxon>
    </lineage>
</organism>
<reference evidence="3" key="2">
    <citation type="journal article" date="2017" name="Nat. Plants">
        <title>The Aegilops tauschii genome reveals multiple impacts of transposons.</title>
        <authorList>
            <person name="Zhao G."/>
            <person name="Zou C."/>
            <person name="Li K."/>
            <person name="Wang K."/>
            <person name="Li T."/>
            <person name="Gao L."/>
            <person name="Zhang X."/>
            <person name="Wang H."/>
            <person name="Yang Z."/>
            <person name="Liu X."/>
            <person name="Jiang W."/>
            <person name="Mao L."/>
            <person name="Kong X."/>
            <person name="Jiao Y."/>
            <person name="Jia J."/>
        </authorList>
    </citation>
    <scope>NUCLEOTIDE SEQUENCE [LARGE SCALE GENOMIC DNA]</scope>
    <source>
        <strain evidence="3">cv. AL8/78</strain>
    </source>
</reference>
<sequence>VQGSRHMAHCSYCPNTAASASPAGRLHRMPRPGLPVASRTTPRLKAYKGVPPPYDRTKRMVIPDALKYVGVGLPSRSRRASCMCV</sequence>
<reference evidence="2" key="3">
    <citation type="journal article" date="2017" name="Nature">
        <title>Genome sequence of the progenitor of the wheat D genome Aegilops tauschii.</title>
        <authorList>
            <person name="Luo M.C."/>
            <person name="Gu Y.Q."/>
            <person name="Puiu D."/>
            <person name="Wang H."/>
            <person name="Twardziok S.O."/>
            <person name="Deal K.R."/>
            <person name="Huo N."/>
            <person name="Zhu T."/>
            <person name="Wang L."/>
            <person name="Wang Y."/>
            <person name="McGuire P.E."/>
            <person name="Liu S."/>
            <person name="Long H."/>
            <person name="Ramasamy R.K."/>
            <person name="Rodriguez J.C."/>
            <person name="Van S.L."/>
            <person name="Yuan L."/>
            <person name="Wang Z."/>
            <person name="Xia Z."/>
            <person name="Xiao L."/>
            <person name="Anderson O.D."/>
            <person name="Ouyang S."/>
            <person name="Liang Y."/>
            <person name="Zimin A.V."/>
            <person name="Pertea G."/>
            <person name="Qi P."/>
            <person name="Bennetzen J.L."/>
            <person name="Dai X."/>
            <person name="Dawson M.W."/>
            <person name="Muller H.G."/>
            <person name="Kugler K."/>
            <person name="Rivarola-Duarte L."/>
            <person name="Spannagl M."/>
            <person name="Mayer K.F.X."/>
            <person name="Lu F.H."/>
            <person name="Bevan M.W."/>
            <person name="Leroy P."/>
            <person name="Li P."/>
            <person name="You F.M."/>
            <person name="Sun Q."/>
            <person name="Liu Z."/>
            <person name="Lyons E."/>
            <person name="Wicker T."/>
            <person name="Salzberg S.L."/>
            <person name="Devos K.M."/>
            <person name="Dvorak J."/>
        </authorList>
    </citation>
    <scope>NUCLEOTIDE SEQUENCE [LARGE SCALE GENOMIC DNA]</scope>
    <source>
        <strain evidence="2">cv. AL8/78</strain>
    </source>
</reference>
<evidence type="ECO:0000256" key="1">
    <source>
        <dbReference type="SAM" id="MobiDB-lite"/>
    </source>
</evidence>
<keyword evidence="3" id="KW-1185">Reference proteome</keyword>
<evidence type="ECO:0000313" key="2">
    <source>
        <dbReference type="EnsemblPlants" id="AET7Gv20556600.12"/>
    </source>
</evidence>
<name>A0A453REI5_AEGTS</name>
<dbReference type="Gene3D" id="3.90.1180.10">
    <property type="entry name" value="Ribosomal protein L13"/>
    <property type="match status" value="1"/>
</dbReference>
<dbReference type="EnsemblPlants" id="AET7Gv20556600.12">
    <property type="protein sequence ID" value="AET7Gv20556600.12"/>
    <property type="gene ID" value="AET7Gv20556600"/>
</dbReference>
<dbReference type="AlphaFoldDB" id="A0A453REI5"/>
<accession>A0A453REI5</accession>
<proteinExistence type="predicted"/>
<dbReference type="GO" id="GO:0003735">
    <property type="term" value="F:structural constituent of ribosome"/>
    <property type="evidence" value="ECO:0007669"/>
    <property type="project" value="InterPro"/>
</dbReference>
<protein>
    <submittedName>
        <fullName evidence="2">Uncharacterized protein</fullName>
    </submittedName>
</protein>
<reference evidence="2" key="5">
    <citation type="journal article" date="2021" name="G3 (Bethesda)">
        <title>Aegilops tauschii genome assembly Aet v5.0 features greater sequence contiguity and improved annotation.</title>
        <authorList>
            <person name="Wang L."/>
            <person name="Zhu T."/>
            <person name="Rodriguez J.C."/>
            <person name="Deal K.R."/>
            <person name="Dubcovsky J."/>
            <person name="McGuire P.E."/>
            <person name="Lux T."/>
            <person name="Spannagl M."/>
            <person name="Mayer K.F.X."/>
            <person name="Baldrich P."/>
            <person name="Meyers B.C."/>
            <person name="Huo N."/>
            <person name="Gu Y.Q."/>
            <person name="Zhou H."/>
            <person name="Devos K.M."/>
            <person name="Bennetzen J.L."/>
            <person name="Unver T."/>
            <person name="Budak H."/>
            <person name="Gulick P.J."/>
            <person name="Galiba G."/>
            <person name="Kalapos B."/>
            <person name="Nelson D.R."/>
            <person name="Li P."/>
            <person name="You F.M."/>
            <person name="Luo M.C."/>
            <person name="Dvorak J."/>
        </authorList>
    </citation>
    <scope>NUCLEOTIDE SEQUENCE [LARGE SCALE GENOMIC DNA]</scope>
    <source>
        <strain evidence="2">cv. AL8/78</strain>
    </source>
</reference>
<evidence type="ECO:0000313" key="3">
    <source>
        <dbReference type="Proteomes" id="UP000015105"/>
    </source>
</evidence>
<dbReference type="Gramene" id="AET7Gv20556600.12">
    <property type="protein sequence ID" value="AET7Gv20556600.12"/>
    <property type="gene ID" value="AET7Gv20556600"/>
</dbReference>
<dbReference type="GO" id="GO:0006412">
    <property type="term" value="P:translation"/>
    <property type="evidence" value="ECO:0007669"/>
    <property type="project" value="InterPro"/>
</dbReference>
<dbReference type="Proteomes" id="UP000015105">
    <property type="component" value="Chromosome 7D"/>
</dbReference>
<reference evidence="3" key="1">
    <citation type="journal article" date="2014" name="Science">
        <title>Ancient hybridizations among the ancestral genomes of bread wheat.</title>
        <authorList>
            <consortium name="International Wheat Genome Sequencing Consortium,"/>
            <person name="Marcussen T."/>
            <person name="Sandve S.R."/>
            <person name="Heier L."/>
            <person name="Spannagl M."/>
            <person name="Pfeifer M."/>
            <person name="Jakobsen K.S."/>
            <person name="Wulff B.B."/>
            <person name="Steuernagel B."/>
            <person name="Mayer K.F."/>
            <person name="Olsen O.A."/>
        </authorList>
    </citation>
    <scope>NUCLEOTIDE SEQUENCE [LARGE SCALE GENOMIC DNA]</scope>
    <source>
        <strain evidence="3">cv. AL8/78</strain>
    </source>
</reference>
<reference evidence="2" key="4">
    <citation type="submission" date="2019-03" db="UniProtKB">
        <authorList>
            <consortium name="EnsemblPlants"/>
        </authorList>
    </citation>
    <scope>IDENTIFICATION</scope>
</reference>